<reference evidence="1" key="1">
    <citation type="submission" date="2020-10" db="EMBL/GenBank/DDBJ databases">
        <authorList>
            <person name="Kikuchi T."/>
        </authorList>
    </citation>
    <scope>NUCLEOTIDE SEQUENCE</scope>
    <source>
        <strain evidence="1">NKZ352</strain>
    </source>
</reference>
<protein>
    <submittedName>
        <fullName evidence="1">Uncharacterized protein</fullName>
    </submittedName>
</protein>
<dbReference type="AlphaFoldDB" id="A0A8S1HG31"/>
<comment type="caution">
    <text evidence="1">The sequence shown here is derived from an EMBL/GenBank/DDBJ whole genome shotgun (WGS) entry which is preliminary data.</text>
</comment>
<dbReference type="EMBL" id="CAJGYM010000046">
    <property type="protein sequence ID" value="CAD6194674.1"/>
    <property type="molecule type" value="Genomic_DNA"/>
</dbReference>
<evidence type="ECO:0000313" key="1">
    <source>
        <dbReference type="EMBL" id="CAD6194674.1"/>
    </source>
</evidence>
<name>A0A8S1HG31_9PELO</name>
<keyword evidence="2" id="KW-1185">Reference proteome</keyword>
<organism evidence="1 2">
    <name type="scientific">Caenorhabditis auriculariae</name>
    <dbReference type="NCBI Taxonomy" id="2777116"/>
    <lineage>
        <taxon>Eukaryota</taxon>
        <taxon>Metazoa</taxon>
        <taxon>Ecdysozoa</taxon>
        <taxon>Nematoda</taxon>
        <taxon>Chromadorea</taxon>
        <taxon>Rhabditida</taxon>
        <taxon>Rhabditina</taxon>
        <taxon>Rhabditomorpha</taxon>
        <taxon>Rhabditoidea</taxon>
        <taxon>Rhabditidae</taxon>
        <taxon>Peloderinae</taxon>
        <taxon>Caenorhabditis</taxon>
    </lineage>
</organism>
<evidence type="ECO:0000313" key="2">
    <source>
        <dbReference type="Proteomes" id="UP000835052"/>
    </source>
</evidence>
<gene>
    <name evidence="1" type="ORF">CAUJ_LOCUS10593</name>
</gene>
<dbReference type="Proteomes" id="UP000835052">
    <property type="component" value="Unassembled WGS sequence"/>
</dbReference>
<sequence length="95" mass="10784">MKATAGRADMALCQWSRAAADPAHRYDWLWRPAKSLPSLSWTKRGLSHRASSEDLNCNCLKTVQESKVLPRRKRRLEKPANIRFVSSLALPRAPV</sequence>
<accession>A0A8S1HG31</accession>
<proteinExistence type="predicted"/>